<dbReference type="GeneID" id="72188663"/>
<dbReference type="EMBL" id="CP096658">
    <property type="protein sequence ID" value="UPW00955.1"/>
    <property type="molecule type" value="Genomic_DNA"/>
</dbReference>
<evidence type="ECO:0000313" key="3">
    <source>
        <dbReference type="EMBL" id="UPW00955.1"/>
    </source>
</evidence>
<keyword evidence="2" id="KW-0812">Transmembrane</keyword>
<sequence>MTESTLQNESNSTIGSPAEAGEGTAGRTRLAGLYDRYQEHTLTTPFEVVGFWSAIALPFLYVPLLFNGISSQGELLTFVGLLALNFAALLAGHSHKQD</sequence>
<dbReference type="Pfam" id="PF26071">
    <property type="entry name" value="DUF8028"/>
    <property type="match status" value="1"/>
</dbReference>
<organism evidence="3 4">
    <name type="scientific">Halorussus gelatinilyticus</name>
    <dbReference type="NCBI Taxonomy" id="2937524"/>
    <lineage>
        <taxon>Archaea</taxon>
        <taxon>Methanobacteriati</taxon>
        <taxon>Methanobacteriota</taxon>
        <taxon>Stenosarchaea group</taxon>
        <taxon>Halobacteria</taxon>
        <taxon>Halobacteriales</taxon>
        <taxon>Haladaptataceae</taxon>
        <taxon>Halorussus</taxon>
    </lineage>
</organism>
<dbReference type="RefSeq" id="WP_248655362.1">
    <property type="nucleotide sequence ID" value="NZ_CP096658.1"/>
</dbReference>
<evidence type="ECO:0000256" key="2">
    <source>
        <dbReference type="SAM" id="Phobius"/>
    </source>
</evidence>
<protein>
    <submittedName>
        <fullName evidence="3">Uncharacterized protein</fullName>
    </submittedName>
</protein>
<dbReference type="InterPro" id="IPR058341">
    <property type="entry name" value="DUF8028"/>
</dbReference>
<evidence type="ECO:0000313" key="4">
    <source>
        <dbReference type="Proteomes" id="UP000830434"/>
    </source>
</evidence>
<evidence type="ECO:0000256" key="1">
    <source>
        <dbReference type="SAM" id="MobiDB-lite"/>
    </source>
</evidence>
<keyword evidence="4" id="KW-1185">Reference proteome</keyword>
<feature type="region of interest" description="Disordered" evidence="1">
    <location>
        <begin position="1"/>
        <end position="24"/>
    </location>
</feature>
<feature type="compositionally biased region" description="Polar residues" evidence="1">
    <location>
        <begin position="1"/>
        <end position="15"/>
    </location>
</feature>
<keyword evidence="2" id="KW-0472">Membrane</keyword>
<accession>A0A8U0IJU8</accession>
<keyword evidence="2" id="KW-1133">Transmembrane helix</keyword>
<feature type="transmembrane region" description="Helical" evidence="2">
    <location>
        <begin position="75"/>
        <end position="92"/>
    </location>
</feature>
<proteinExistence type="predicted"/>
<feature type="transmembrane region" description="Helical" evidence="2">
    <location>
        <begin position="46"/>
        <end position="69"/>
    </location>
</feature>
<dbReference type="Proteomes" id="UP000830434">
    <property type="component" value="Chromosome"/>
</dbReference>
<reference evidence="3" key="1">
    <citation type="submission" date="2022-04" db="EMBL/GenBank/DDBJ databases">
        <title>Diverse halophilic archaea isolated from saline environments.</title>
        <authorList>
            <person name="Cui H.-L."/>
        </authorList>
    </citation>
    <scope>NUCLEOTIDE SEQUENCE</scope>
    <source>
        <strain evidence="3">XZYJT40</strain>
    </source>
</reference>
<dbReference type="KEGG" id="haxz:M0R88_02370"/>
<dbReference type="AlphaFoldDB" id="A0A8U0IJU8"/>
<gene>
    <name evidence="3" type="ORF">M0R88_02370</name>
</gene>
<name>A0A8U0IJU8_9EURY</name>